<sequence>MTPERPAVTMMGPLPRLHRTVMFCCLVALGALLGAASGLGAPGLSVGWGAVGGACLGSLLFMAAVGDPLRRAPGRS</sequence>
<evidence type="ECO:0000256" key="1">
    <source>
        <dbReference type="SAM" id="Phobius"/>
    </source>
</evidence>
<protein>
    <submittedName>
        <fullName evidence="2">Uncharacterized protein</fullName>
    </submittedName>
</protein>
<dbReference type="Proteomes" id="UP000656804">
    <property type="component" value="Unassembled WGS sequence"/>
</dbReference>
<evidence type="ECO:0000313" key="3">
    <source>
        <dbReference type="Proteomes" id="UP000656804"/>
    </source>
</evidence>
<dbReference type="AlphaFoldDB" id="A0A930Y9M4"/>
<dbReference type="EMBL" id="JADIVZ010000001">
    <property type="protein sequence ID" value="MBF4160523.1"/>
    <property type="molecule type" value="Genomic_DNA"/>
</dbReference>
<dbReference type="RefSeq" id="WP_194501737.1">
    <property type="nucleotide sequence ID" value="NZ_JADIVZ010000001.1"/>
</dbReference>
<gene>
    <name evidence="2" type="ORF">ISG29_02400</name>
</gene>
<accession>A0A930Y9M4</accession>
<reference evidence="2" key="1">
    <citation type="submission" date="2020-11" db="EMBL/GenBank/DDBJ databases">
        <title>Nocardioides sp. CBS4Y-1, whole genome shotgun sequence.</title>
        <authorList>
            <person name="Tuo L."/>
        </authorList>
    </citation>
    <scope>NUCLEOTIDE SEQUENCE</scope>
    <source>
        <strain evidence="2">CBS4Y-1</strain>
    </source>
</reference>
<keyword evidence="3" id="KW-1185">Reference proteome</keyword>
<proteinExistence type="predicted"/>
<keyword evidence="1" id="KW-0472">Membrane</keyword>
<keyword evidence="1" id="KW-1133">Transmembrane helix</keyword>
<comment type="caution">
    <text evidence="2">The sequence shown here is derived from an EMBL/GenBank/DDBJ whole genome shotgun (WGS) entry which is preliminary data.</text>
</comment>
<organism evidence="2 3">
    <name type="scientific">Nocardioides acrostichi</name>
    <dbReference type="NCBI Taxonomy" id="2784339"/>
    <lineage>
        <taxon>Bacteria</taxon>
        <taxon>Bacillati</taxon>
        <taxon>Actinomycetota</taxon>
        <taxon>Actinomycetes</taxon>
        <taxon>Propionibacteriales</taxon>
        <taxon>Nocardioidaceae</taxon>
        <taxon>Nocardioides</taxon>
    </lineage>
</organism>
<keyword evidence="1" id="KW-0812">Transmembrane</keyword>
<feature type="transmembrane region" description="Helical" evidence="1">
    <location>
        <begin position="48"/>
        <end position="66"/>
    </location>
</feature>
<name>A0A930Y9M4_9ACTN</name>
<evidence type="ECO:0000313" key="2">
    <source>
        <dbReference type="EMBL" id="MBF4160523.1"/>
    </source>
</evidence>